<dbReference type="Gene3D" id="1.20.1600.10">
    <property type="entry name" value="Outer membrane efflux proteins (OEP)"/>
    <property type="match status" value="1"/>
</dbReference>
<dbReference type="SUPFAM" id="SSF56954">
    <property type="entry name" value="Outer membrane efflux proteins (OEP)"/>
    <property type="match status" value="1"/>
</dbReference>
<dbReference type="PANTHER" id="PTHR30026">
    <property type="entry name" value="OUTER MEMBRANE PROTEIN TOLC"/>
    <property type="match status" value="1"/>
</dbReference>
<dbReference type="InterPro" id="IPR003423">
    <property type="entry name" value="OMP_efflux"/>
</dbReference>
<dbReference type="EMBL" id="JBHLTS010000017">
    <property type="protein sequence ID" value="MFC0513721.1"/>
    <property type="molecule type" value="Genomic_DNA"/>
</dbReference>
<dbReference type="RefSeq" id="WP_377021579.1">
    <property type="nucleotide sequence ID" value="NZ_JBHLTS010000017.1"/>
</dbReference>
<evidence type="ECO:0000256" key="9">
    <source>
        <dbReference type="SAM" id="SignalP"/>
    </source>
</evidence>
<comment type="similarity">
    <text evidence="2">Belongs to the outer membrane factor (OMF) (TC 1.B.17) family.</text>
</comment>
<keyword evidence="3" id="KW-0813">Transport</keyword>
<dbReference type="InterPro" id="IPR051906">
    <property type="entry name" value="TolC-like"/>
</dbReference>
<dbReference type="Proteomes" id="UP001589828">
    <property type="component" value="Unassembled WGS sequence"/>
</dbReference>
<keyword evidence="4" id="KW-1134">Transmembrane beta strand</keyword>
<evidence type="ECO:0000256" key="4">
    <source>
        <dbReference type="ARBA" id="ARBA00022452"/>
    </source>
</evidence>
<organism evidence="10 11">
    <name type="scientific">Mucilaginibacter angelicae</name>
    <dbReference type="NCBI Taxonomy" id="869718"/>
    <lineage>
        <taxon>Bacteria</taxon>
        <taxon>Pseudomonadati</taxon>
        <taxon>Bacteroidota</taxon>
        <taxon>Sphingobacteriia</taxon>
        <taxon>Sphingobacteriales</taxon>
        <taxon>Sphingobacteriaceae</taxon>
        <taxon>Mucilaginibacter</taxon>
    </lineage>
</organism>
<keyword evidence="9" id="KW-0732">Signal</keyword>
<keyword evidence="11" id="KW-1185">Reference proteome</keyword>
<feature type="chain" id="PRO_5046479874" evidence="9">
    <location>
        <begin position="27"/>
        <end position="452"/>
    </location>
</feature>
<evidence type="ECO:0000256" key="7">
    <source>
        <dbReference type="ARBA" id="ARBA00023237"/>
    </source>
</evidence>
<evidence type="ECO:0000313" key="11">
    <source>
        <dbReference type="Proteomes" id="UP001589828"/>
    </source>
</evidence>
<keyword evidence="7" id="KW-0998">Cell outer membrane</keyword>
<dbReference type="Pfam" id="PF02321">
    <property type="entry name" value="OEP"/>
    <property type="match status" value="2"/>
</dbReference>
<accession>A0ABV6L1X1</accession>
<reference evidence="10 11" key="1">
    <citation type="submission" date="2024-09" db="EMBL/GenBank/DDBJ databases">
        <authorList>
            <person name="Sun Q."/>
            <person name="Mori K."/>
        </authorList>
    </citation>
    <scope>NUCLEOTIDE SEQUENCE [LARGE SCALE GENOMIC DNA]</scope>
    <source>
        <strain evidence="10 11">NCAIM B.02415</strain>
    </source>
</reference>
<keyword evidence="8" id="KW-0175">Coiled coil</keyword>
<protein>
    <submittedName>
        <fullName evidence="10">TolC family protein</fullName>
    </submittedName>
</protein>
<evidence type="ECO:0000256" key="2">
    <source>
        <dbReference type="ARBA" id="ARBA00007613"/>
    </source>
</evidence>
<keyword evidence="6" id="KW-0472">Membrane</keyword>
<evidence type="ECO:0000256" key="8">
    <source>
        <dbReference type="SAM" id="Coils"/>
    </source>
</evidence>
<sequence>MFQNRVHKSIILILSVLFINNIPATAQLKISLQEAIELAKKNNLQLKQSENDVSVAYQNKRQAKLDVYPNLNAVTGANLNFGRSLDPASYTYVNQQTVSSSTNITTSFVVFQGFQKSNLIKENDYLWESSKSATKKVENDLVLTVVATYLNILALKDQLDAANQQYQLTQQQFEFEKKNYLIGKKVTADLSRVKFQEAKAQLNLTTIQNQLNNQKLELLQLLNLEPGIKVQLISPTDAINQSYKDSVATIYKVAVNSLPEIKQADYARLAATKAIDVAKGGFYPKLIFSASMASDYSRGLQSNLITFDFAPNNFFAQSRRNLYEVLGLNLSIPVFNNSISKINLSKAKLNLRSAELNESIVKSNLYKVINQAYGDADASEKNYETAQKAYESTKETFDVIQKRYKVGLSNSLDLIQAQDDMNTAEYSLIRAKYDMIFKRKILDFYSGKPITY</sequence>
<dbReference type="PANTHER" id="PTHR30026:SF20">
    <property type="entry name" value="OUTER MEMBRANE PROTEIN TOLC"/>
    <property type="match status" value="1"/>
</dbReference>
<comment type="subcellular location">
    <subcellularLocation>
        <location evidence="1">Cell outer membrane</location>
    </subcellularLocation>
</comment>
<evidence type="ECO:0000256" key="1">
    <source>
        <dbReference type="ARBA" id="ARBA00004442"/>
    </source>
</evidence>
<keyword evidence="5" id="KW-0812">Transmembrane</keyword>
<evidence type="ECO:0000256" key="6">
    <source>
        <dbReference type="ARBA" id="ARBA00023136"/>
    </source>
</evidence>
<proteinExistence type="inferred from homology"/>
<evidence type="ECO:0000256" key="3">
    <source>
        <dbReference type="ARBA" id="ARBA00022448"/>
    </source>
</evidence>
<feature type="signal peptide" evidence="9">
    <location>
        <begin position="1"/>
        <end position="26"/>
    </location>
</feature>
<comment type="caution">
    <text evidence="10">The sequence shown here is derived from an EMBL/GenBank/DDBJ whole genome shotgun (WGS) entry which is preliminary data.</text>
</comment>
<evidence type="ECO:0000256" key="5">
    <source>
        <dbReference type="ARBA" id="ARBA00022692"/>
    </source>
</evidence>
<evidence type="ECO:0000313" key="10">
    <source>
        <dbReference type="EMBL" id="MFC0513721.1"/>
    </source>
</evidence>
<gene>
    <name evidence="10" type="ORF">ACFFGT_05905</name>
</gene>
<name>A0ABV6L1X1_9SPHI</name>
<feature type="coiled-coil region" evidence="8">
    <location>
        <begin position="152"/>
        <end position="179"/>
    </location>
</feature>